<organism evidence="1 2">
    <name type="scientific">Parelaphostrongylus tenuis</name>
    <name type="common">Meningeal worm</name>
    <dbReference type="NCBI Taxonomy" id="148309"/>
    <lineage>
        <taxon>Eukaryota</taxon>
        <taxon>Metazoa</taxon>
        <taxon>Ecdysozoa</taxon>
        <taxon>Nematoda</taxon>
        <taxon>Chromadorea</taxon>
        <taxon>Rhabditida</taxon>
        <taxon>Rhabditina</taxon>
        <taxon>Rhabditomorpha</taxon>
        <taxon>Strongyloidea</taxon>
        <taxon>Metastrongylidae</taxon>
        <taxon>Parelaphostrongylus</taxon>
    </lineage>
</organism>
<reference evidence="1" key="1">
    <citation type="submission" date="2021-06" db="EMBL/GenBank/DDBJ databases">
        <title>Parelaphostrongylus tenuis whole genome reference sequence.</title>
        <authorList>
            <person name="Garwood T.J."/>
            <person name="Larsen P.A."/>
            <person name="Fountain-Jones N.M."/>
            <person name="Garbe J.R."/>
            <person name="Macchietto M.G."/>
            <person name="Kania S.A."/>
            <person name="Gerhold R.W."/>
            <person name="Richards J.E."/>
            <person name="Wolf T.M."/>
        </authorList>
    </citation>
    <scope>NUCLEOTIDE SEQUENCE</scope>
    <source>
        <strain evidence="1">MNPRO001-30</strain>
        <tissue evidence="1">Meninges</tissue>
    </source>
</reference>
<accession>A0AAD5QN53</accession>
<evidence type="ECO:0000313" key="1">
    <source>
        <dbReference type="EMBL" id="KAJ1358348.1"/>
    </source>
</evidence>
<sequence>MASHNTVPLKQLLFKLAEEMRKLHASGLASHLVYLKPPHPDLMEAKLKDMYDAGDRLKKYGEEIVKLLLPLYSSLVLYCKSKKTKYRKLPILQDALKALLETLMLTERVHVNCRHLNNVRTISRCSQMIHKLSWHLHFQRSGELDFEDMPTPDEEEDGDC</sequence>
<protein>
    <submittedName>
        <fullName evidence="1">Uncharacterized protein</fullName>
    </submittedName>
</protein>
<comment type="caution">
    <text evidence="1">The sequence shown here is derived from an EMBL/GenBank/DDBJ whole genome shotgun (WGS) entry which is preliminary data.</text>
</comment>
<proteinExistence type="predicted"/>
<dbReference type="EMBL" id="JAHQIW010003368">
    <property type="protein sequence ID" value="KAJ1358348.1"/>
    <property type="molecule type" value="Genomic_DNA"/>
</dbReference>
<keyword evidence="2" id="KW-1185">Reference proteome</keyword>
<name>A0AAD5QN53_PARTN</name>
<gene>
    <name evidence="1" type="ORF">KIN20_016759</name>
</gene>
<evidence type="ECO:0000313" key="2">
    <source>
        <dbReference type="Proteomes" id="UP001196413"/>
    </source>
</evidence>
<dbReference type="Proteomes" id="UP001196413">
    <property type="component" value="Unassembled WGS sequence"/>
</dbReference>
<dbReference type="AlphaFoldDB" id="A0AAD5QN53"/>